<comment type="catalytic activity">
    <reaction evidence="9">
        <text>DNA(n) + a 2'-deoxyribonucleoside 5'-triphosphate = DNA(n+1) + diphosphate</text>
        <dbReference type="Rhea" id="RHEA:22508"/>
        <dbReference type="Rhea" id="RHEA-COMP:17339"/>
        <dbReference type="Rhea" id="RHEA-COMP:17340"/>
        <dbReference type="ChEBI" id="CHEBI:33019"/>
        <dbReference type="ChEBI" id="CHEBI:61560"/>
        <dbReference type="ChEBI" id="CHEBI:173112"/>
        <dbReference type="EC" id="2.7.7.49"/>
    </reaction>
</comment>
<evidence type="ECO:0000256" key="3">
    <source>
        <dbReference type="ARBA" id="ARBA00022695"/>
    </source>
</evidence>
<proteinExistence type="inferred from homology"/>
<dbReference type="InterPro" id="IPR051083">
    <property type="entry name" value="GrpII_Intron_Splice-Mob/Def"/>
</dbReference>
<dbReference type="InterPro" id="IPR043502">
    <property type="entry name" value="DNA/RNA_pol_sf"/>
</dbReference>
<protein>
    <recommendedName>
        <fullName evidence="1">RNA-directed DNA polymerase</fullName>
        <ecNumber evidence="1">2.7.7.49</ecNumber>
    </recommendedName>
</protein>
<accession>A0ABS7P568</accession>
<dbReference type="Pfam" id="PF00078">
    <property type="entry name" value="RVT_1"/>
    <property type="match status" value="1"/>
</dbReference>
<keyword evidence="2" id="KW-0808">Transferase</keyword>
<evidence type="ECO:0000256" key="2">
    <source>
        <dbReference type="ARBA" id="ARBA00022679"/>
    </source>
</evidence>
<keyword evidence="7" id="KW-0051">Antiviral defense</keyword>
<dbReference type="GO" id="GO:0003964">
    <property type="term" value="F:RNA-directed DNA polymerase activity"/>
    <property type="evidence" value="ECO:0007669"/>
    <property type="project" value="UniProtKB-KW"/>
</dbReference>
<dbReference type="PROSITE" id="PS50878">
    <property type="entry name" value="RT_POL"/>
    <property type="match status" value="1"/>
</dbReference>
<dbReference type="InterPro" id="IPR000477">
    <property type="entry name" value="RT_dom"/>
</dbReference>
<dbReference type="PANTHER" id="PTHR34047:SF7">
    <property type="entry name" value="RNA-DIRECTED DNA POLYMERASE"/>
    <property type="match status" value="1"/>
</dbReference>
<evidence type="ECO:0000256" key="8">
    <source>
        <dbReference type="ARBA" id="ARBA00034120"/>
    </source>
</evidence>
<evidence type="ECO:0000313" key="12">
    <source>
        <dbReference type="Proteomes" id="UP000825228"/>
    </source>
</evidence>
<sequence>MVAPVPLPLATVTPPPENPHWARHHVPVIAPLLVDTAWTRASLDEMLVPFGRFLDVDTLRGRLMDAITGAPYTVDIAVRVLLEAGYPGPPPRISIPRAPVVVRPWRFDVPRYATAAELAASLDVTLDELDWFADLQGRLRRAPTPLRHYRAVTIPKSAGAHRLLEIPKPRLREMQRRVLRRIVDRIEPHDAAHGFRRGRGVHTFADPHRQQDVVIRMDVRNFFPTITFARIRGVFAACGYPDAVAAVLAGICTTSLPVDEARPLPWREAADLRGRHLPQGAPTSPALANLVARGVDRRLAGLARARGLAYTRYADDLALSGPSSTDVRTVIGSVDRILRQEGFTPNAAKTRVRRSHRRQSMTGLVVNVSPQVPREEYDALRALLHNCRRTGAAAQNHDGVPDFRAYVLGRVAWVGESNDTRRRRLLALADEVDWAS</sequence>
<evidence type="ECO:0000256" key="1">
    <source>
        <dbReference type="ARBA" id="ARBA00012493"/>
    </source>
</evidence>
<comment type="similarity">
    <text evidence="8">Belongs to the bacterial reverse transcriptase family.</text>
</comment>
<dbReference type="SUPFAM" id="SSF56672">
    <property type="entry name" value="DNA/RNA polymerases"/>
    <property type="match status" value="1"/>
</dbReference>
<dbReference type="InterPro" id="IPR000123">
    <property type="entry name" value="Reverse_transcriptase_msDNA"/>
</dbReference>
<dbReference type="EMBL" id="JABUBU010000010">
    <property type="protein sequence ID" value="MBY6367510.1"/>
    <property type="molecule type" value="Genomic_DNA"/>
</dbReference>
<dbReference type="Proteomes" id="UP000825228">
    <property type="component" value="Unassembled WGS sequence"/>
</dbReference>
<keyword evidence="6 11" id="KW-0695">RNA-directed DNA polymerase</keyword>
<gene>
    <name evidence="11" type="ORF">HQ603_12150</name>
</gene>
<dbReference type="EC" id="2.7.7.49" evidence="1"/>
<dbReference type="PRINTS" id="PR00866">
    <property type="entry name" value="RNADNAPOLMS"/>
</dbReference>
<evidence type="ECO:0000256" key="9">
    <source>
        <dbReference type="ARBA" id="ARBA00048173"/>
    </source>
</evidence>
<keyword evidence="5" id="KW-0460">Magnesium</keyword>
<organism evidence="11 12">
    <name type="scientific">Rhodococcoides corynebacterioides</name>
    <dbReference type="NCBI Taxonomy" id="53972"/>
    <lineage>
        <taxon>Bacteria</taxon>
        <taxon>Bacillati</taxon>
        <taxon>Actinomycetota</taxon>
        <taxon>Actinomycetes</taxon>
        <taxon>Mycobacteriales</taxon>
        <taxon>Nocardiaceae</taxon>
        <taxon>Rhodococcoides</taxon>
    </lineage>
</organism>
<keyword evidence="4" id="KW-0479">Metal-binding</keyword>
<reference evidence="11 12" key="1">
    <citation type="submission" date="2020-06" db="EMBL/GenBank/DDBJ databases">
        <title>Taxonomy, biology and ecology of Rhodococcus bacteria occurring in California pistachio and other woody hosts as revealed by genome sequence analyses.</title>
        <authorList>
            <person name="Gai Y."/>
            <person name="Riely B."/>
        </authorList>
    </citation>
    <scope>NUCLEOTIDE SEQUENCE [LARGE SCALE GENOMIC DNA]</scope>
    <source>
        <strain evidence="11 12">BP-281</strain>
    </source>
</reference>
<keyword evidence="12" id="KW-1185">Reference proteome</keyword>
<name>A0ABS7P568_9NOCA</name>
<evidence type="ECO:0000259" key="10">
    <source>
        <dbReference type="PROSITE" id="PS50878"/>
    </source>
</evidence>
<evidence type="ECO:0000256" key="7">
    <source>
        <dbReference type="ARBA" id="ARBA00023118"/>
    </source>
</evidence>
<keyword evidence="3" id="KW-0548">Nucleotidyltransferase</keyword>
<feature type="domain" description="Reverse transcriptase" evidence="10">
    <location>
        <begin position="135"/>
        <end position="366"/>
    </location>
</feature>
<evidence type="ECO:0000256" key="6">
    <source>
        <dbReference type="ARBA" id="ARBA00022918"/>
    </source>
</evidence>
<dbReference type="CDD" id="cd03487">
    <property type="entry name" value="RT_Bac_retron_II"/>
    <property type="match status" value="1"/>
</dbReference>
<comment type="caution">
    <text evidence="11">The sequence shown here is derived from an EMBL/GenBank/DDBJ whole genome shotgun (WGS) entry which is preliminary data.</text>
</comment>
<evidence type="ECO:0000256" key="4">
    <source>
        <dbReference type="ARBA" id="ARBA00022723"/>
    </source>
</evidence>
<evidence type="ECO:0000313" key="11">
    <source>
        <dbReference type="EMBL" id="MBY6367510.1"/>
    </source>
</evidence>
<dbReference type="PANTHER" id="PTHR34047">
    <property type="entry name" value="NUCLEAR INTRON MATURASE 1, MITOCHONDRIAL-RELATED"/>
    <property type="match status" value="1"/>
</dbReference>
<evidence type="ECO:0000256" key="5">
    <source>
        <dbReference type="ARBA" id="ARBA00022842"/>
    </source>
</evidence>